<comment type="caution">
    <text evidence="2">The sequence shown here is derived from an EMBL/GenBank/DDBJ whole genome shotgun (WGS) entry which is preliminary data.</text>
</comment>
<protein>
    <submittedName>
        <fullName evidence="2">Transposase family protein</fullName>
    </submittedName>
</protein>
<proteinExistence type="predicted"/>
<sequence>MEKLLTGWKILKMYTSTSKVRHKPKDILVTALFVILANADYWAELELLTKEYPDYLRKYIELKNGIPSHDTLNRVMEMLSVKVLQQLYGKWQKLLNRNEGGALKKVICIHGRKMCSNKKRRETSAYWFRMEPGGSAHYARCNRVDKYQFYSLPIQSTVV</sequence>
<organism evidence="2 3">
    <name type="scientific">Blautia celeris</name>
    <dbReference type="NCBI Taxonomy" id="2763026"/>
    <lineage>
        <taxon>Bacteria</taxon>
        <taxon>Bacillati</taxon>
        <taxon>Bacillota</taxon>
        <taxon>Clostridia</taxon>
        <taxon>Lachnospirales</taxon>
        <taxon>Lachnospiraceae</taxon>
        <taxon>Blautia</taxon>
    </lineage>
</organism>
<dbReference type="RefSeq" id="WP_052099584.1">
    <property type="nucleotide sequence ID" value="NZ_JACOOU010000002.1"/>
</dbReference>
<dbReference type="PANTHER" id="PTHR30298:SF0">
    <property type="entry name" value="PROTEIN YBFL-RELATED"/>
    <property type="match status" value="1"/>
</dbReference>
<gene>
    <name evidence="2" type="ORF">H8S76_06100</name>
</gene>
<keyword evidence="3" id="KW-1185">Reference proteome</keyword>
<dbReference type="InterPro" id="IPR032806">
    <property type="entry name" value="YbfD_N"/>
</dbReference>
<dbReference type="InterPro" id="IPR051698">
    <property type="entry name" value="Transposase_11-like"/>
</dbReference>
<dbReference type="EMBL" id="JACOOU010000002">
    <property type="protein sequence ID" value="MBC5671814.1"/>
    <property type="molecule type" value="Genomic_DNA"/>
</dbReference>
<reference evidence="2 3" key="1">
    <citation type="submission" date="2020-08" db="EMBL/GenBank/DDBJ databases">
        <title>Genome public.</title>
        <authorList>
            <person name="Liu C."/>
            <person name="Sun Q."/>
        </authorList>
    </citation>
    <scope>NUCLEOTIDE SEQUENCE [LARGE SCALE GENOMIC DNA]</scope>
    <source>
        <strain evidence="2 3">NSJ-34</strain>
    </source>
</reference>
<accession>A0ABR7F9B9</accession>
<dbReference type="Proteomes" id="UP000654573">
    <property type="component" value="Unassembled WGS sequence"/>
</dbReference>
<feature type="domain" description="H repeat-associated protein N-terminal" evidence="1">
    <location>
        <begin position="17"/>
        <end position="91"/>
    </location>
</feature>
<evidence type="ECO:0000313" key="2">
    <source>
        <dbReference type="EMBL" id="MBC5671814.1"/>
    </source>
</evidence>
<evidence type="ECO:0000313" key="3">
    <source>
        <dbReference type="Proteomes" id="UP000654573"/>
    </source>
</evidence>
<evidence type="ECO:0000259" key="1">
    <source>
        <dbReference type="Pfam" id="PF13808"/>
    </source>
</evidence>
<dbReference type="PANTHER" id="PTHR30298">
    <property type="entry name" value="H REPEAT-ASSOCIATED PREDICTED TRANSPOSASE"/>
    <property type="match status" value="1"/>
</dbReference>
<dbReference type="Pfam" id="PF13808">
    <property type="entry name" value="DDE_Tnp_1_assoc"/>
    <property type="match status" value="1"/>
</dbReference>
<name>A0ABR7F9B9_9FIRM</name>